<dbReference type="AlphaFoldDB" id="A0A0W0SQN2"/>
<dbReference type="Pfam" id="PF13302">
    <property type="entry name" value="Acetyltransf_3"/>
    <property type="match status" value="1"/>
</dbReference>
<accession>A0A0W0SQN2</accession>
<sequence length="188" mass="21848">MEIISTDRVRLRTWQSSDQIPFAQMNADPQVMEHFPGILTENETEALILRINEHIRCHQFGLWAAELKETKEFIGFIGLSIPSFSTHFTPCVEIGWRLARQYWGKGLATEGAKAVLDYGFTQINLDEIVSFTATINYRSRRVMEKIGLIRQEKDDFDNPKLALDHPLSKHVLYRLSQMQWRARLKKSP</sequence>
<dbReference type="STRING" id="1212489.Ldro_1912"/>
<name>A0A0W0SQN2_9GAMM</name>
<keyword evidence="3" id="KW-1185">Reference proteome</keyword>
<dbReference type="InterPro" id="IPR000182">
    <property type="entry name" value="GNAT_dom"/>
</dbReference>
<evidence type="ECO:0000313" key="2">
    <source>
        <dbReference type="EMBL" id="KTC85587.1"/>
    </source>
</evidence>
<reference evidence="2 3" key="1">
    <citation type="submission" date="2015-11" db="EMBL/GenBank/DDBJ databases">
        <title>Genomic analysis of 38 Legionella species identifies large and diverse effector repertoires.</title>
        <authorList>
            <person name="Burstein D."/>
            <person name="Amaro F."/>
            <person name="Zusman T."/>
            <person name="Lifshitz Z."/>
            <person name="Cohen O."/>
            <person name="Gilbert J.A."/>
            <person name="Pupko T."/>
            <person name="Shuman H.A."/>
            <person name="Segal G."/>
        </authorList>
    </citation>
    <scope>NUCLEOTIDE SEQUENCE [LARGE SCALE GENOMIC DNA]</scope>
    <source>
        <strain evidence="2 3">ATCC 700990</strain>
    </source>
</reference>
<dbReference type="InterPro" id="IPR016181">
    <property type="entry name" value="Acyl_CoA_acyltransferase"/>
</dbReference>
<dbReference type="Gene3D" id="3.40.630.30">
    <property type="match status" value="1"/>
</dbReference>
<dbReference type="EMBL" id="LNXY01000027">
    <property type="protein sequence ID" value="KTC85587.1"/>
    <property type="molecule type" value="Genomic_DNA"/>
</dbReference>
<dbReference type="PROSITE" id="PS51186">
    <property type="entry name" value="GNAT"/>
    <property type="match status" value="1"/>
</dbReference>
<dbReference type="SUPFAM" id="SSF55729">
    <property type="entry name" value="Acyl-CoA N-acyltransferases (Nat)"/>
    <property type="match status" value="1"/>
</dbReference>
<feature type="domain" description="N-acetyltransferase" evidence="1">
    <location>
        <begin position="9"/>
        <end position="168"/>
    </location>
</feature>
<protein>
    <submittedName>
        <fullName evidence="2">Acetyltransferase</fullName>
    </submittedName>
</protein>
<evidence type="ECO:0000313" key="3">
    <source>
        <dbReference type="Proteomes" id="UP000054736"/>
    </source>
</evidence>
<dbReference type="PANTHER" id="PTHR43792:SF1">
    <property type="entry name" value="N-ACETYLTRANSFERASE DOMAIN-CONTAINING PROTEIN"/>
    <property type="match status" value="1"/>
</dbReference>
<keyword evidence="2" id="KW-0808">Transferase</keyword>
<dbReference type="PANTHER" id="PTHR43792">
    <property type="entry name" value="GNAT FAMILY, PUTATIVE (AFU_ORTHOLOGUE AFUA_3G00765)-RELATED-RELATED"/>
    <property type="match status" value="1"/>
</dbReference>
<evidence type="ECO:0000259" key="1">
    <source>
        <dbReference type="PROSITE" id="PS51186"/>
    </source>
</evidence>
<dbReference type="RefSeq" id="WP_058496210.1">
    <property type="nucleotide sequence ID" value="NZ_CAAAIU010000005.1"/>
</dbReference>
<dbReference type="GO" id="GO:0016747">
    <property type="term" value="F:acyltransferase activity, transferring groups other than amino-acyl groups"/>
    <property type="evidence" value="ECO:0007669"/>
    <property type="project" value="InterPro"/>
</dbReference>
<dbReference type="Proteomes" id="UP000054736">
    <property type="component" value="Unassembled WGS sequence"/>
</dbReference>
<gene>
    <name evidence="2" type="ORF">Ldro_1912</name>
</gene>
<proteinExistence type="predicted"/>
<dbReference type="PATRIC" id="fig|1212489.4.peg.2022"/>
<dbReference type="OrthoDB" id="9801656at2"/>
<dbReference type="InterPro" id="IPR051531">
    <property type="entry name" value="N-acetyltransferase"/>
</dbReference>
<organism evidence="2 3">
    <name type="scientific">Legionella drozanskii LLAP-1</name>
    <dbReference type="NCBI Taxonomy" id="1212489"/>
    <lineage>
        <taxon>Bacteria</taxon>
        <taxon>Pseudomonadati</taxon>
        <taxon>Pseudomonadota</taxon>
        <taxon>Gammaproteobacteria</taxon>
        <taxon>Legionellales</taxon>
        <taxon>Legionellaceae</taxon>
        <taxon>Legionella</taxon>
    </lineage>
</organism>
<comment type="caution">
    <text evidence="2">The sequence shown here is derived from an EMBL/GenBank/DDBJ whole genome shotgun (WGS) entry which is preliminary data.</text>
</comment>